<protein>
    <recommendedName>
        <fullName evidence="3">FMN hydroxy acid dehydrogenase domain-containing protein</fullName>
    </recommendedName>
</protein>
<evidence type="ECO:0000256" key="1">
    <source>
        <dbReference type="ARBA" id="ARBA00001917"/>
    </source>
</evidence>
<feature type="domain" description="FMN hydroxy acid dehydrogenase" evidence="3">
    <location>
        <begin position="6"/>
        <end position="186"/>
    </location>
</feature>
<keyword evidence="2" id="KW-0560">Oxidoreductase</keyword>
<dbReference type="AlphaFoldDB" id="A0A9J6FY83"/>
<evidence type="ECO:0000313" key="4">
    <source>
        <dbReference type="EMBL" id="KAH9367352.1"/>
    </source>
</evidence>
<dbReference type="OrthoDB" id="6487294at2759"/>
<sequence>MSSGGDDSKPPADVAEIEQRALAKLTPEVKTFIQQGTGQSLTVRENREAFDRWRFLPKVLSGAPERRAEVVLLGRTVSMPVGVAPTAAHSIVHPDSEAAVARAAQEARTVMVVSIVSSTPLEDVAAAAGRDAVLWAQLDIRKDRSLTLDDALRAQRSGFAALVVSLDPPLIGRRTRNAEPQPFGEM</sequence>
<dbReference type="PANTHER" id="PTHR10578:SF146">
    <property type="entry name" value="OXIDASE, PUTATIVE-RELATED"/>
    <property type="match status" value="1"/>
</dbReference>
<dbReference type="PROSITE" id="PS51349">
    <property type="entry name" value="FMN_HYDROXY_ACID_DH_2"/>
    <property type="match status" value="1"/>
</dbReference>
<dbReference type="Proteomes" id="UP000821853">
    <property type="component" value="Chromosome 2"/>
</dbReference>
<dbReference type="Gene3D" id="3.20.20.70">
    <property type="entry name" value="Aldolase class I"/>
    <property type="match status" value="1"/>
</dbReference>
<dbReference type="EMBL" id="JABSTR010000004">
    <property type="protein sequence ID" value="KAH9367352.1"/>
    <property type="molecule type" value="Genomic_DNA"/>
</dbReference>
<dbReference type="VEuPathDB" id="VectorBase:HLOH_042470"/>
<evidence type="ECO:0000313" key="5">
    <source>
        <dbReference type="Proteomes" id="UP000821853"/>
    </source>
</evidence>
<dbReference type="InterPro" id="IPR000262">
    <property type="entry name" value="FMN-dep_DH"/>
</dbReference>
<proteinExistence type="predicted"/>
<comment type="caution">
    <text evidence="4">The sequence shown here is derived from an EMBL/GenBank/DDBJ whole genome shotgun (WGS) entry which is preliminary data.</text>
</comment>
<keyword evidence="5" id="KW-1185">Reference proteome</keyword>
<evidence type="ECO:0000256" key="2">
    <source>
        <dbReference type="ARBA" id="ARBA00023002"/>
    </source>
</evidence>
<organism evidence="4 5">
    <name type="scientific">Haemaphysalis longicornis</name>
    <name type="common">Bush tick</name>
    <dbReference type="NCBI Taxonomy" id="44386"/>
    <lineage>
        <taxon>Eukaryota</taxon>
        <taxon>Metazoa</taxon>
        <taxon>Ecdysozoa</taxon>
        <taxon>Arthropoda</taxon>
        <taxon>Chelicerata</taxon>
        <taxon>Arachnida</taxon>
        <taxon>Acari</taxon>
        <taxon>Parasitiformes</taxon>
        <taxon>Ixodida</taxon>
        <taxon>Ixodoidea</taxon>
        <taxon>Ixodidae</taxon>
        <taxon>Haemaphysalinae</taxon>
        <taxon>Haemaphysalis</taxon>
    </lineage>
</organism>
<dbReference type="InterPro" id="IPR037396">
    <property type="entry name" value="FMN_HAD"/>
</dbReference>
<gene>
    <name evidence="4" type="ORF">HPB48_016462</name>
</gene>
<evidence type="ECO:0000259" key="3">
    <source>
        <dbReference type="PROSITE" id="PS51349"/>
    </source>
</evidence>
<dbReference type="GO" id="GO:0016491">
    <property type="term" value="F:oxidoreductase activity"/>
    <property type="evidence" value="ECO:0007669"/>
    <property type="project" value="UniProtKB-KW"/>
</dbReference>
<dbReference type="SUPFAM" id="SSF51395">
    <property type="entry name" value="FMN-linked oxidoreductases"/>
    <property type="match status" value="1"/>
</dbReference>
<dbReference type="Pfam" id="PF01070">
    <property type="entry name" value="FMN_dh"/>
    <property type="match status" value="1"/>
</dbReference>
<dbReference type="PANTHER" id="PTHR10578">
    <property type="entry name" value="S -2-HYDROXY-ACID OXIDASE-RELATED"/>
    <property type="match status" value="1"/>
</dbReference>
<reference evidence="4 5" key="1">
    <citation type="journal article" date="2020" name="Cell">
        <title>Large-Scale Comparative Analyses of Tick Genomes Elucidate Their Genetic Diversity and Vector Capacities.</title>
        <authorList>
            <consortium name="Tick Genome and Microbiome Consortium (TIGMIC)"/>
            <person name="Jia N."/>
            <person name="Wang J."/>
            <person name="Shi W."/>
            <person name="Du L."/>
            <person name="Sun Y."/>
            <person name="Zhan W."/>
            <person name="Jiang J.F."/>
            <person name="Wang Q."/>
            <person name="Zhang B."/>
            <person name="Ji P."/>
            <person name="Bell-Sakyi L."/>
            <person name="Cui X.M."/>
            <person name="Yuan T.T."/>
            <person name="Jiang B.G."/>
            <person name="Yang W.F."/>
            <person name="Lam T.T."/>
            <person name="Chang Q.C."/>
            <person name="Ding S.J."/>
            <person name="Wang X.J."/>
            <person name="Zhu J.G."/>
            <person name="Ruan X.D."/>
            <person name="Zhao L."/>
            <person name="Wei J.T."/>
            <person name="Ye R.Z."/>
            <person name="Que T.C."/>
            <person name="Du C.H."/>
            <person name="Zhou Y.H."/>
            <person name="Cheng J.X."/>
            <person name="Dai P.F."/>
            <person name="Guo W.B."/>
            <person name="Han X.H."/>
            <person name="Huang E.J."/>
            <person name="Li L.F."/>
            <person name="Wei W."/>
            <person name="Gao Y.C."/>
            <person name="Liu J.Z."/>
            <person name="Shao H.Z."/>
            <person name="Wang X."/>
            <person name="Wang C.C."/>
            <person name="Yang T.C."/>
            <person name="Huo Q.B."/>
            <person name="Li W."/>
            <person name="Chen H.Y."/>
            <person name="Chen S.E."/>
            <person name="Zhou L.G."/>
            <person name="Ni X.B."/>
            <person name="Tian J.H."/>
            <person name="Sheng Y."/>
            <person name="Liu T."/>
            <person name="Pan Y.S."/>
            <person name="Xia L.Y."/>
            <person name="Li J."/>
            <person name="Zhao F."/>
            <person name="Cao W.C."/>
        </authorList>
    </citation>
    <scope>NUCLEOTIDE SEQUENCE [LARGE SCALE GENOMIC DNA]</scope>
    <source>
        <strain evidence="4">HaeL-2018</strain>
    </source>
</reference>
<dbReference type="InterPro" id="IPR013785">
    <property type="entry name" value="Aldolase_TIM"/>
</dbReference>
<comment type="cofactor">
    <cofactor evidence="1">
        <name>FMN</name>
        <dbReference type="ChEBI" id="CHEBI:58210"/>
    </cofactor>
</comment>
<accession>A0A9J6FY83</accession>
<name>A0A9J6FY83_HAELO</name>